<sequence length="4145" mass="470662">MGNEPFLLFRGSELLPGFPSSRPEGNLAQPDEGDVERLPTHLIPIEPLTHSVVRVVCHSSTRAGMSTPLAQMCALTDVRRLLEEERDKCVETARSWEGLCALHSHYPHDHATGCMPIANEELDCVASSLSLDESFVKEVLRSKLWRVKGNAESADGKVEPDLKRLKTVVSDLCQLLWHHRDGEGSISTDGVAVPDSSERCEVVRREKRKASKVEAKSVLSIIAGLTKESLDELTASHGSVEPLLVGLVFSEVSEETCNHSGGETVGTLVGDDLLRLFDKKVEATVENKDGYGDTVDFSARVLLLNAVMERKNMKNMAHASPMWSALLSVVNFVYVTGDPATVRYVAQLINHVQCLTQQVTAEPAPRPHSKVNISLFYTPLMGVENEEGLYPSGARCVSSLKTALSEAVVGVANKKRWKPEAFPPGGSEGFQDLLQWSLILEHVWHHCGSAPCHKVSRGIEQWIGMAVETAADIFASTAEALLLSMYVMEPLPPVCLPVADNTETAVKSVAGSPGFSVGDVLLSAHRVSLLVFGAVVGPCASDNPLLRREALEDLYGAHLKASEAVRGRLERFCVRQAERTVDASPALKNLEKYQSQWSKTVELEQGKKGDSLARILYVCMEGMHHILSTPLIKHCDVPYDLGENAIAGVDGWRCSGATTSCVGRTTTNCGYGAKVNQRCQVTESPITSSWASAAKSSAICNFTMQRLLPMLLHSLGQQPVVLNGNSIVNVGTRRTVQSWEDQRMQLEGRCRAAEAMIEHQRCVIGEIRNQRSALGNRLREAQRCMRKLVMMCVGYEEGHASYAQKLAFRLKYSLEEDITSIFVPIEVKPVAGSDAWDGGETSQQSSPSPLVCGEASMVAPLAGRDDLRRLMFRDAQMQLDACHNVVRCVCQEARENLNTLSAAMMECSISYGNVSPNESLRAMFSTSLYGTRTNEPSGGYMPPTGDQECDCDGRNQGDMYQKDDSKHTYPSTIIKVPLGLSTHNDNHKNFEGKNQPRGRALEISSNESRPLSHTGKTTWGSRDEQIYQHEKQQTLNTSTKRRYVSTPSASRCSSRDIVAVMQSPKPSKAAIDAIAHLQKKHAEGKSHQQHLKKQYEDTCLSLVKTAAEFQENIARQKIEQTCWSEQNKILLAFINTTVRETQISMVKQKIEKERTLAEQDSRKLATDRRVLDLSKVYFESLNEVRESMAEHYDTLMCECKTVLSNANATSYEAHQQLAEEIRARELATDRRVLDLSKVYFESLNEVRESMAEHYDTLMCECTTVLSNANATSYEAHQQLAEEIRARELATDRRVLDLSKVYFESLNEVRESMAEHYDTLMCECKTVLSNANATSYEAHQQLAEEIRARELATDRRVLDLSKVYFESLNEVRESMAEHYDTLMCECKTVLSNANATSYEAHQQLAEEIRARELATDRRVLDLSKVYFESLNEVRESMAEHYDTLMCECTTVLSNANATSYEAHQQLAEEIRARELATDRRVLDLSKVYFESLNEVRESMAEHYDTLMCECKTVLSNANATSYEAHQQLAEETRARELATDRRVLDLSKVYFESLNEVRESMAEHYDTLMCECKTVLSNANATSYEAHQQLAEETRARELATDRRVLDLSKVYFESLNEVRESMAEHYDTLMCECKTVLSNANATSYEAHQQLAEETRARELATDRRVLDLSKVYFESLNEVRESMAEHYDTLMCECTTVLSNANATSYEAHQQLAEEIRARELATDRRVLDLSKVYFESLNEVRESMAEHYDTLMCECKTVLSNANATSYEAHQQLAEEIRARELATDRRVLDLSKVYFESLNEVRGSMAEHYDTLMCECKTVLSNANATSYEAHQQLAEEIRARELATDRRVLDLSKVYFESLNEVRESMAEHYDTLMCECKTVLSNANATSYEAHQQLAEETRARELATDRRVLDLSKVYFESLNEVRESMAEHYDTLMCECTTVLSNANATSYEAHQQLAEEIRARELATDRRVLDLSKVYFESLNEVRESMAEHYDTLMCECKTVLSNANATSYEAHQQLAEEIRARELATDRRVLDLSKVYFESLNEVRESMAEHYDTLMCECTTVLSNANATSYEAHQQLAEETRARELATDRRVLDLSKVYFESLNEVRESMAEHYDTLMCECKTVLSNANATSYEAHQQLAEEIRARELATDRRVLDLSKVYFESLNEVRESMAEHYDTLMCECTTVLSNANATSYEAHQQLAEEIRARELATDRRVLDLSKVYFESLNEVRESMAEHYDTLMCECKTVLSNANATSYEAHQQLAEEIRARELATDRRVLDLSKVYFESLNEVRESMAEHYDTLMCECKTVLSNANATTYEAHQQLVEEIRARELATDRRVLDLSKVYFESLNEVRESMAEHYDTLMCECTTVLSNANATSYEAHQQLAEEIRARELATDRRVLDLSKVYFESLNEVRESMAEHYDTLMCECKTVLSNANATSYEAHQQLAEEIRARELATDRRVLDLSKVYFESLNEVRESMAEHYDTLMCECKTVLSNANATSYEAHQQLAEEIRARELATDRRVLDLSKVYFESLNEVRESMAEHYDTLMCECKTVLSNANATSYEAHQQLAEEIRARELATDRRVLDLSKVYFESLNEVRESMAEHYDTLMCECTTVLSNANATSYEAHQQLAEEIRARELATDRRVLDLSKVYFESLNEVRESMAEHYDTLMCECTTVLSNANATSYEAHQQLAEETRARELATDRRVLDLSKVYFESLNEVRESMAEHYDTLMCECKTVLSNANATSYEAHQQLAEEIRARELATDRRVLDLSKVYFESLNEVRESMAEHYDTLMCECTTVLSNANATSYEAHQQLAEEIRARELATDRRVLDLSKVYFESLNEVRESMAEHYDTLVCECKTVLSNANATSYEAHQQLAEEIRARELATDRRVLDLSKVYFESLNEVRESMAEHYDTLMCECKTVLSNANATSYEAHQQLAEETRARELATDRRVLDLSKVYFESLNEVRESMAEHYDTLMCECKTVLSNANATTYEAHQQLAEETRARELATDRRVLDLSKVYFESLNEVRESMAEHYDTLMCECKTVLSNANATTYEAHQQLAEETRARELATDRRVLDLSKVYFESLNEVRESMAEHYDTLMCECKTVLSNANATTYEAHQQLAEETRARELATDRRVLDLSKVYFESLNEVRESMAEHYDTLMCECKTVLSNANATSYEAHQQLAEEIRARELATDRRVLDLSKVYFESLNEVRESMAEHYDTLMCECTTVLSNANATSYEAHQQLAEEIRARELATDRRVLDLSKVYFESLNEVRESMAEHYDTLMCECTTVLSNANATSYEAHQQLAEETRARELATDRRVLDLSKVYFESLNEVRESMAEHYDTLMCECKTVLSNANATSYEAHQQLAEEIRARELATDRRVLDLSKVYFESLNEVRESMAEHYDTLMCECTTVLSNANATSYEAHQQLAEEIRARELATDRRVLDLSKVYFESLNEVRESMAEHYDTLMCECKTVLSNANATTYEAHQQLVEEIRARELATDRRVLDLSKVYFESLNEVRESMAEHYDTLMCECTTVLSNANATSYEAHQQLAEEIRARELATDRRVLDLSKVYFESLNEVRESMAEHYDTLMCECKTVLSNANATSYEAHQQLAEETLARELATDRRVLDLSKVYFESLNEVRESMAEHYDTLMCECKTVLSNANATSYEAHQQLAEEIRARELATDRRVLDLSKVYFESLNEVRESMAEHYDTLMCECKTVLSNANATTYEAHQQLAEETRARELATDRRVLDLSKVYFESLNEVRESMAEHYDTLMCECKTVLSNANATTYEAHQQLVEEIRARELATDRRVLDLSKVYFESLNEVRESMAEHYDTLMCECTTVLSNANATSYEAHQQLAEEIRARELATDRRVLDLSKVYFESLNEVRESMAEHYDTLMCECTTVLSNANATSYEAHQQLAEEIRARELATDRRVLDLSKVYFDCAGVLCDAVFKKCIFFGRVVFDICRDCLVPMSICSSVSLGGVYALGGIDGLVYEMELRKRRIAELEECVRQKHIVITSLKESIANLYGLLEAQRDLGMFAPPPPPLVSREFGVLNSSTKEAVAYVSSDASFSSTFFASPSRVLSPGVNDGVKLKVCPRSFADEAVLSAETVGGAFT</sequence>
<protein>
    <submittedName>
        <fullName evidence="1">Uncharacterized protein</fullName>
    </submittedName>
</protein>
<accession>A0A3L6L4W3</accession>
<dbReference type="PANTHER" id="PTHR11895:SF7">
    <property type="entry name" value="GLUTAMYL-TRNA(GLN) AMIDOTRANSFERASE SUBUNIT A, MITOCHONDRIAL"/>
    <property type="match status" value="1"/>
</dbReference>
<gene>
    <name evidence="1" type="ORF">DPX39_070051500</name>
</gene>
<dbReference type="InterPro" id="IPR000120">
    <property type="entry name" value="Amidase"/>
</dbReference>
<name>A0A3L6L4W3_9TRYP</name>
<proteinExistence type="predicted"/>
<dbReference type="PANTHER" id="PTHR11895">
    <property type="entry name" value="TRANSAMIDASE"/>
    <property type="match status" value="1"/>
</dbReference>
<evidence type="ECO:0000313" key="1">
    <source>
        <dbReference type="EMBL" id="RHW71692.1"/>
    </source>
</evidence>
<reference evidence="1" key="1">
    <citation type="submission" date="2018-09" db="EMBL/GenBank/DDBJ databases">
        <title>whole genome sequence of T. equiperdum IVM-t1 strain.</title>
        <authorList>
            <person name="Suganuma K."/>
        </authorList>
    </citation>
    <scope>NUCLEOTIDE SEQUENCE [LARGE SCALE GENOMIC DNA]</scope>
    <source>
        <strain evidence="1">IVM-t1</strain>
    </source>
</reference>
<organism evidence="1">
    <name type="scientific">Trypanosoma brucei equiperdum</name>
    <dbReference type="NCBI Taxonomy" id="630700"/>
    <lineage>
        <taxon>Eukaryota</taxon>
        <taxon>Discoba</taxon>
        <taxon>Euglenozoa</taxon>
        <taxon>Kinetoplastea</taxon>
        <taxon>Metakinetoplastina</taxon>
        <taxon>Trypanosomatida</taxon>
        <taxon>Trypanosomatidae</taxon>
        <taxon>Trypanosoma</taxon>
    </lineage>
</organism>
<comment type="caution">
    <text evidence="1">The sequence shown here is derived from an EMBL/GenBank/DDBJ whole genome shotgun (WGS) entry which is preliminary data.</text>
</comment>
<dbReference type="EMBL" id="QSBY01000007">
    <property type="protein sequence ID" value="RHW71692.1"/>
    <property type="molecule type" value="Genomic_DNA"/>
</dbReference>
<dbReference type="GO" id="GO:0050567">
    <property type="term" value="F:glutaminyl-tRNA synthase (glutamine-hydrolyzing) activity"/>
    <property type="evidence" value="ECO:0007669"/>
    <property type="project" value="TreeGrafter"/>
</dbReference>
<dbReference type="Proteomes" id="UP000266743">
    <property type="component" value="Chromosome 7"/>
</dbReference>